<feature type="transmembrane region" description="Helical" evidence="4">
    <location>
        <begin position="125"/>
        <end position="145"/>
    </location>
</feature>
<keyword evidence="1 4" id="KW-0812">Transmembrane</keyword>
<feature type="transmembrane region" description="Helical" evidence="4">
    <location>
        <begin position="254"/>
        <end position="275"/>
    </location>
</feature>
<evidence type="ECO:0000256" key="4">
    <source>
        <dbReference type="SAM" id="Phobius"/>
    </source>
</evidence>
<feature type="transmembrane region" description="Helical" evidence="4">
    <location>
        <begin position="343"/>
        <end position="368"/>
    </location>
</feature>
<evidence type="ECO:0000313" key="6">
    <source>
        <dbReference type="EMBL" id="MBR0655249.1"/>
    </source>
</evidence>
<feature type="transmembrane region" description="Helical" evidence="4">
    <location>
        <begin position="98"/>
        <end position="119"/>
    </location>
</feature>
<dbReference type="InterPro" id="IPR036259">
    <property type="entry name" value="MFS_trans_sf"/>
</dbReference>
<keyword evidence="3 4" id="KW-0472">Membrane</keyword>
<evidence type="ECO:0000256" key="1">
    <source>
        <dbReference type="ARBA" id="ARBA00022692"/>
    </source>
</evidence>
<keyword evidence="2 4" id="KW-1133">Transmembrane helix</keyword>
<dbReference type="AlphaFoldDB" id="A0AAF1JWH4"/>
<dbReference type="Pfam" id="PF06779">
    <property type="entry name" value="MFS_4"/>
    <property type="match status" value="1"/>
</dbReference>
<comment type="caution">
    <text evidence="6">The sequence shown here is derived from an EMBL/GenBank/DDBJ whole genome shotgun (WGS) entry which is preliminary data.</text>
</comment>
<feature type="transmembrane region" description="Helical" evidence="4">
    <location>
        <begin position="182"/>
        <end position="199"/>
    </location>
</feature>
<reference evidence="6" key="2">
    <citation type="journal article" date="2021" name="Syst. Appl. Microbiol.">
        <title>Roseomonas hellenica sp. nov., isolated from roots of wild-growing Alkanna tinctoria.</title>
        <authorList>
            <person name="Rat A."/>
            <person name="Naranjo H.D."/>
            <person name="Lebbe L."/>
            <person name="Cnockaert M."/>
            <person name="Krigas N."/>
            <person name="Grigoriadou K."/>
            <person name="Maloupa E."/>
            <person name="Willems A."/>
        </authorList>
    </citation>
    <scope>NUCLEOTIDE SEQUENCE</scope>
    <source>
        <strain evidence="6">LMG 28251</strain>
    </source>
</reference>
<dbReference type="Gene3D" id="1.20.1250.20">
    <property type="entry name" value="MFS general substrate transporter like domains"/>
    <property type="match status" value="2"/>
</dbReference>
<dbReference type="PANTHER" id="PTHR23537">
    <property type="match status" value="1"/>
</dbReference>
<dbReference type="GO" id="GO:0022857">
    <property type="term" value="F:transmembrane transporter activity"/>
    <property type="evidence" value="ECO:0007669"/>
    <property type="project" value="InterPro"/>
</dbReference>
<dbReference type="InterPro" id="IPR020846">
    <property type="entry name" value="MFS_dom"/>
</dbReference>
<organism evidence="6 7">
    <name type="scientific">Plastoroseomonas arctica</name>
    <dbReference type="NCBI Taxonomy" id="1509237"/>
    <lineage>
        <taxon>Bacteria</taxon>
        <taxon>Pseudomonadati</taxon>
        <taxon>Pseudomonadota</taxon>
        <taxon>Alphaproteobacteria</taxon>
        <taxon>Acetobacterales</taxon>
        <taxon>Acetobacteraceae</taxon>
        <taxon>Plastoroseomonas</taxon>
    </lineage>
</organism>
<proteinExistence type="predicted"/>
<gene>
    <name evidence="6" type="ORF">GXW79_09160</name>
</gene>
<name>A0AAF1JWH4_9PROT</name>
<feature type="transmembrane region" description="Helical" evidence="4">
    <location>
        <begin position="152"/>
        <end position="176"/>
    </location>
</feature>
<reference evidence="6" key="1">
    <citation type="submission" date="2020-01" db="EMBL/GenBank/DDBJ databases">
        <authorList>
            <person name="Rat A."/>
        </authorList>
    </citation>
    <scope>NUCLEOTIDE SEQUENCE</scope>
    <source>
        <strain evidence="6">LMG 28251</strain>
    </source>
</reference>
<feature type="domain" description="Major facilitator superfamily (MFS) profile" evidence="5">
    <location>
        <begin position="27"/>
        <end position="398"/>
    </location>
</feature>
<evidence type="ECO:0000259" key="5">
    <source>
        <dbReference type="PROSITE" id="PS50850"/>
    </source>
</evidence>
<dbReference type="RefSeq" id="WP_211874078.1">
    <property type="nucleotide sequence ID" value="NZ_JAAEDH010000008.1"/>
</dbReference>
<keyword evidence="7" id="KW-1185">Reference proteome</keyword>
<feature type="transmembrane region" description="Helical" evidence="4">
    <location>
        <begin position="53"/>
        <end position="77"/>
    </location>
</feature>
<accession>A0AAF1JWH4</accession>
<feature type="transmembrane region" description="Helical" evidence="4">
    <location>
        <begin position="374"/>
        <end position="393"/>
    </location>
</feature>
<dbReference type="EMBL" id="JAAEDH010000008">
    <property type="protein sequence ID" value="MBR0655249.1"/>
    <property type="molecule type" value="Genomic_DNA"/>
</dbReference>
<protein>
    <submittedName>
        <fullName evidence="6">YbfB/YjiJ family MFS transporter</fullName>
    </submittedName>
</protein>
<dbReference type="InterPro" id="IPR010645">
    <property type="entry name" value="MFS_4"/>
</dbReference>
<feature type="transmembrane region" description="Helical" evidence="4">
    <location>
        <begin position="310"/>
        <end position="331"/>
    </location>
</feature>
<sequence>MKLFRWGPGYASIPGRGSGGSAPAFFATALAGAAATCSGIGLGRFAYVPLFPAMVAAGWVDGAGAGLIGAVNLAGYLAGTLSGRGFARRYGVPRTLSVGLAFVALAFATCAWNGGLVWLALWRGVAGFAGGVLMANAGPAVQAVVAPERRGAASGVVIGGVGAGVSLSALVVPAALPLGLSATWLALSALVFALLAFAHRRWPDPPAAASAIPLRGEVPAARALVVSYALSGAGLVPVMVYLADLAVRGRGFDLTAGSLIWLLFGLGGMTGTLIGGRVAGAIGGRRANALWLGFQVAALGLTLIPGQSAIIAAALFSGFAAMGITAVALTSARERAGMLAGVLFVRVTIGFAVTQSVSGFAMAALFAATGESHLAIFAAGFALSVAGLVVALLDRGPR</sequence>
<feature type="transmembrane region" description="Helical" evidence="4">
    <location>
        <begin position="220"/>
        <end position="242"/>
    </location>
</feature>
<feature type="transmembrane region" description="Helical" evidence="4">
    <location>
        <begin position="21"/>
        <end position="47"/>
    </location>
</feature>
<feature type="transmembrane region" description="Helical" evidence="4">
    <location>
        <begin position="287"/>
        <end position="304"/>
    </location>
</feature>
<dbReference type="PROSITE" id="PS50850">
    <property type="entry name" value="MFS"/>
    <property type="match status" value="1"/>
</dbReference>
<evidence type="ECO:0000256" key="2">
    <source>
        <dbReference type="ARBA" id="ARBA00022989"/>
    </source>
</evidence>
<dbReference type="SUPFAM" id="SSF103473">
    <property type="entry name" value="MFS general substrate transporter"/>
    <property type="match status" value="1"/>
</dbReference>
<dbReference type="Proteomes" id="UP001196068">
    <property type="component" value="Unassembled WGS sequence"/>
</dbReference>
<evidence type="ECO:0000256" key="3">
    <source>
        <dbReference type="ARBA" id="ARBA00023136"/>
    </source>
</evidence>
<dbReference type="PANTHER" id="PTHR23537:SF1">
    <property type="entry name" value="SUGAR TRANSPORTER"/>
    <property type="match status" value="1"/>
</dbReference>
<evidence type="ECO:0000313" key="7">
    <source>
        <dbReference type="Proteomes" id="UP001196068"/>
    </source>
</evidence>
<dbReference type="GO" id="GO:0005886">
    <property type="term" value="C:plasma membrane"/>
    <property type="evidence" value="ECO:0007669"/>
    <property type="project" value="TreeGrafter"/>
</dbReference>